<evidence type="ECO:0000313" key="7">
    <source>
        <dbReference type="EMBL" id="SFQ83148.1"/>
    </source>
</evidence>
<dbReference type="EMBL" id="FOXX01000012">
    <property type="protein sequence ID" value="SFQ83148.1"/>
    <property type="molecule type" value="Genomic_DNA"/>
</dbReference>
<evidence type="ECO:0000256" key="1">
    <source>
        <dbReference type="ARBA" id="ARBA00004651"/>
    </source>
</evidence>
<keyword evidence="3 6" id="KW-0812">Transmembrane</keyword>
<dbReference type="GeneID" id="93712576"/>
<evidence type="ECO:0000256" key="6">
    <source>
        <dbReference type="SAM" id="Phobius"/>
    </source>
</evidence>
<keyword evidence="2" id="KW-1003">Cell membrane</keyword>
<sequence length="205" mass="22872">MYVERLKYVIQSSVRKTSLYRRIFFVLCGAMLVAVSLELFLVRNSVIDGGIVGVSLILSHLSSFETGPLLLLLNSPFLLVGYQYMGRRFVFLSMLAIFALWSGMFLLKPYPVLTTNPFIVIGVGGTILGLGIGLIIRYGGALDGTEILAILLSKRTRFSIGQYVMIFNFIIFGSSVFVFGMREAFYSLVTYLIAYNIIDLSVQDQ</sequence>
<feature type="transmembrane region" description="Helical" evidence="6">
    <location>
        <begin position="89"/>
        <end position="107"/>
    </location>
</feature>
<evidence type="ECO:0000256" key="2">
    <source>
        <dbReference type="ARBA" id="ARBA00022475"/>
    </source>
</evidence>
<protein>
    <submittedName>
        <fullName evidence="7">Uncharacterized 5xTM membrane BCR, YitT family COG1284</fullName>
    </submittedName>
</protein>
<feature type="transmembrane region" description="Helical" evidence="6">
    <location>
        <begin position="61"/>
        <end position="82"/>
    </location>
</feature>
<dbReference type="Proteomes" id="UP000182762">
    <property type="component" value="Unassembled WGS sequence"/>
</dbReference>
<dbReference type="InterPro" id="IPR003740">
    <property type="entry name" value="YitT"/>
</dbReference>
<dbReference type="PANTHER" id="PTHR33545">
    <property type="entry name" value="UPF0750 MEMBRANE PROTEIN YITT-RELATED"/>
    <property type="match status" value="1"/>
</dbReference>
<evidence type="ECO:0000256" key="4">
    <source>
        <dbReference type="ARBA" id="ARBA00022989"/>
    </source>
</evidence>
<dbReference type="RefSeq" id="WP_061804864.1">
    <property type="nucleotide sequence ID" value="NZ_FOXX01000012.1"/>
</dbReference>
<keyword evidence="5 6" id="KW-0472">Membrane</keyword>
<reference evidence="7 8" key="1">
    <citation type="submission" date="2016-10" db="EMBL/GenBank/DDBJ databases">
        <authorList>
            <person name="Varghese N."/>
            <person name="Submissions S."/>
        </authorList>
    </citation>
    <scope>NUCLEOTIDE SEQUENCE [LARGE SCALE GENOMIC DNA]</scope>
    <source>
        <strain evidence="7 8">DSM 13796</strain>
    </source>
</reference>
<organism evidence="7 8">
    <name type="scientific">Priestia endophytica DSM 13796</name>
    <dbReference type="NCBI Taxonomy" id="1121089"/>
    <lineage>
        <taxon>Bacteria</taxon>
        <taxon>Bacillati</taxon>
        <taxon>Bacillota</taxon>
        <taxon>Bacilli</taxon>
        <taxon>Bacillales</taxon>
        <taxon>Bacillaceae</taxon>
        <taxon>Priestia</taxon>
    </lineage>
</organism>
<gene>
    <name evidence="7" type="ORF">SAMN02745910_04006</name>
</gene>
<evidence type="ECO:0000256" key="5">
    <source>
        <dbReference type="ARBA" id="ARBA00023136"/>
    </source>
</evidence>
<feature type="transmembrane region" description="Helical" evidence="6">
    <location>
        <begin position="160"/>
        <end position="179"/>
    </location>
</feature>
<dbReference type="PANTHER" id="PTHR33545:SF3">
    <property type="entry name" value="UPF0750 MEMBRANE PROTEIN YQFU"/>
    <property type="match status" value="1"/>
</dbReference>
<keyword evidence="8" id="KW-1185">Reference proteome</keyword>
<evidence type="ECO:0000313" key="8">
    <source>
        <dbReference type="Proteomes" id="UP000182762"/>
    </source>
</evidence>
<name>A0A1I6BQC8_9BACI</name>
<comment type="caution">
    <text evidence="7">The sequence shown here is derived from an EMBL/GenBank/DDBJ whole genome shotgun (WGS) entry which is preliminary data.</text>
</comment>
<proteinExistence type="predicted"/>
<evidence type="ECO:0000256" key="3">
    <source>
        <dbReference type="ARBA" id="ARBA00022692"/>
    </source>
</evidence>
<comment type="subcellular location">
    <subcellularLocation>
        <location evidence="1">Cell membrane</location>
        <topology evidence="1">Multi-pass membrane protein</topology>
    </subcellularLocation>
</comment>
<dbReference type="InterPro" id="IPR051461">
    <property type="entry name" value="UPF0750_membrane"/>
</dbReference>
<feature type="transmembrane region" description="Helical" evidence="6">
    <location>
        <begin position="119"/>
        <end position="139"/>
    </location>
</feature>
<keyword evidence="4 6" id="KW-1133">Transmembrane helix</keyword>
<accession>A0A1I6BQC8</accession>
<feature type="transmembrane region" description="Helical" evidence="6">
    <location>
        <begin position="20"/>
        <end position="41"/>
    </location>
</feature>
<dbReference type="Pfam" id="PF02588">
    <property type="entry name" value="YitT_membrane"/>
    <property type="match status" value="1"/>
</dbReference>